<dbReference type="Gene3D" id="1.10.10.10">
    <property type="entry name" value="Winged helix-like DNA-binding domain superfamily/Winged helix DNA-binding domain"/>
    <property type="match status" value="1"/>
</dbReference>
<evidence type="ECO:0000313" key="5">
    <source>
        <dbReference type="EMBL" id="SDU74874.1"/>
    </source>
</evidence>
<dbReference type="STRING" id="419479.SAMN04488563_4833"/>
<accession>A0A1H2L260</accession>
<dbReference type="InterPro" id="IPR036390">
    <property type="entry name" value="WH_DNA-bd_sf"/>
</dbReference>
<gene>
    <name evidence="5" type="ORF">SAMN04488563_4833</name>
</gene>
<dbReference type="AlphaFoldDB" id="A0A1H2L260"/>
<dbReference type="SMART" id="SM00345">
    <property type="entry name" value="HTH_GNTR"/>
    <property type="match status" value="1"/>
</dbReference>
<keyword evidence="6" id="KW-1185">Reference proteome</keyword>
<dbReference type="SUPFAM" id="SSF46785">
    <property type="entry name" value="Winged helix' DNA-binding domain"/>
    <property type="match status" value="1"/>
</dbReference>
<evidence type="ECO:0000259" key="4">
    <source>
        <dbReference type="PROSITE" id="PS50949"/>
    </source>
</evidence>
<dbReference type="PANTHER" id="PTHR44846">
    <property type="entry name" value="MANNOSYL-D-GLYCERATE TRANSPORT/METABOLISM SYSTEM REPRESSOR MNGR-RELATED"/>
    <property type="match status" value="1"/>
</dbReference>
<dbReference type="PROSITE" id="PS50949">
    <property type="entry name" value="HTH_GNTR"/>
    <property type="match status" value="1"/>
</dbReference>
<dbReference type="Proteomes" id="UP000182977">
    <property type="component" value="Chromosome I"/>
</dbReference>
<proteinExistence type="predicted"/>
<evidence type="ECO:0000256" key="3">
    <source>
        <dbReference type="ARBA" id="ARBA00023163"/>
    </source>
</evidence>
<dbReference type="GO" id="GO:0045892">
    <property type="term" value="P:negative regulation of DNA-templated transcription"/>
    <property type="evidence" value="ECO:0007669"/>
    <property type="project" value="TreeGrafter"/>
</dbReference>
<evidence type="ECO:0000313" key="6">
    <source>
        <dbReference type="Proteomes" id="UP000182977"/>
    </source>
</evidence>
<dbReference type="GO" id="GO:0003677">
    <property type="term" value="F:DNA binding"/>
    <property type="evidence" value="ECO:0007669"/>
    <property type="project" value="UniProtKB-KW"/>
</dbReference>
<evidence type="ECO:0000256" key="1">
    <source>
        <dbReference type="ARBA" id="ARBA00023015"/>
    </source>
</evidence>
<evidence type="ECO:0000256" key="2">
    <source>
        <dbReference type="ARBA" id="ARBA00023125"/>
    </source>
</evidence>
<name>A0A1H2L260_9ACTN</name>
<keyword evidence="3" id="KW-0804">Transcription</keyword>
<dbReference type="InterPro" id="IPR000524">
    <property type="entry name" value="Tscrpt_reg_HTH_GntR"/>
</dbReference>
<keyword evidence="2" id="KW-0238">DNA-binding</keyword>
<dbReference type="EMBL" id="LT629791">
    <property type="protein sequence ID" value="SDU74874.1"/>
    <property type="molecule type" value="Genomic_DNA"/>
</dbReference>
<dbReference type="CDD" id="cd07377">
    <property type="entry name" value="WHTH_GntR"/>
    <property type="match status" value="1"/>
</dbReference>
<reference evidence="6" key="1">
    <citation type="submission" date="2016-10" db="EMBL/GenBank/DDBJ databases">
        <authorList>
            <person name="Varghese N."/>
            <person name="Submissions S."/>
        </authorList>
    </citation>
    <scope>NUCLEOTIDE SEQUENCE [LARGE SCALE GENOMIC DNA]</scope>
    <source>
        <strain evidence="6">DSM 45079</strain>
    </source>
</reference>
<feature type="domain" description="HTH gntR-type" evidence="4">
    <location>
        <begin position="4"/>
        <end position="72"/>
    </location>
</feature>
<organism evidence="5 6">
    <name type="scientific">Jiangella alkaliphila</name>
    <dbReference type="NCBI Taxonomy" id="419479"/>
    <lineage>
        <taxon>Bacteria</taxon>
        <taxon>Bacillati</taxon>
        <taxon>Actinomycetota</taxon>
        <taxon>Actinomycetes</taxon>
        <taxon>Jiangellales</taxon>
        <taxon>Jiangellaceae</taxon>
        <taxon>Jiangella</taxon>
    </lineage>
</organism>
<protein>
    <submittedName>
        <fullName evidence="5">Regulatory protein, gntR family</fullName>
    </submittedName>
</protein>
<dbReference type="PANTHER" id="PTHR44846:SF17">
    <property type="entry name" value="GNTR-FAMILY TRANSCRIPTIONAL REGULATOR"/>
    <property type="match status" value="1"/>
</dbReference>
<dbReference type="InterPro" id="IPR050679">
    <property type="entry name" value="Bact_HTH_transcr_reg"/>
</dbReference>
<keyword evidence="1" id="KW-0805">Transcription regulation</keyword>
<sequence>MSSAPAFRQLADELRARIASGELSPGSQLPSMTQLRAQHGVSSTVVRDALNELRGDGLIVGRQGKGVFVADDVSAAARRPGDTQARLDRLEDAVRTLTERVDDLTAGRE</sequence>
<dbReference type="GO" id="GO:0003700">
    <property type="term" value="F:DNA-binding transcription factor activity"/>
    <property type="evidence" value="ECO:0007669"/>
    <property type="project" value="InterPro"/>
</dbReference>
<dbReference type="InterPro" id="IPR036388">
    <property type="entry name" value="WH-like_DNA-bd_sf"/>
</dbReference>
<dbReference type="RefSeq" id="WP_046769586.1">
    <property type="nucleotide sequence ID" value="NZ_KQ061235.1"/>
</dbReference>
<dbReference type="Pfam" id="PF00392">
    <property type="entry name" value="GntR"/>
    <property type="match status" value="1"/>
</dbReference>